<dbReference type="InterPro" id="IPR041698">
    <property type="entry name" value="Methyltransf_25"/>
</dbReference>
<accession>A0AAV5MXQ3</accession>
<feature type="domain" description="Methyltransferase" evidence="1">
    <location>
        <begin position="29"/>
        <end position="111"/>
    </location>
</feature>
<proteinExistence type="predicted"/>
<dbReference type="GO" id="GO:0008168">
    <property type="term" value="F:methyltransferase activity"/>
    <property type="evidence" value="ECO:0007669"/>
    <property type="project" value="UniProtKB-KW"/>
</dbReference>
<dbReference type="Pfam" id="PF13649">
    <property type="entry name" value="Methyltransf_25"/>
    <property type="match status" value="1"/>
</dbReference>
<dbReference type="Proteomes" id="UP001058124">
    <property type="component" value="Unassembled WGS sequence"/>
</dbReference>
<dbReference type="SUPFAM" id="SSF53335">
    <property type="entry name" value="S-adenosyl-L-methionine-dependent methyltransferases"/>
    <property type="match status" value="1"/>
</dbReference>
<organism evidence="2 3">
    <name type="scientific">Leminorella grimontii</name>
    <dbReference type="NCBI Taxonomy" id="82981"/>
    <lineage>
        <taxon>Bacteria</taxon>
        <taxon>Pseudomonadati</taxon>
        <taxon>Pseudomonadota</taxon>
        <taxon>Gammaproteobacteria</taxon>
        <taxon>Enterobacterales</taxon>
        <taxon>Budviciaceae</taxon>
        <taxon>Leminorella</taxon>
    </lineage>
</organism>
<dbReference type="InterPro" id="IPR029063">
    <property type="entry name" value="SAM-dependent_MTases_sf"/>
</dbReference>
<evidence type="ECO:0000313" key="2">
    <source>
        <dbReference type="EMBL" id="GKX54621.1"/>
    </source>
</evidence>
<dbReference type="Gene3D" id="3.40.50.150">
    <property type="entry name" value="Vaccinia Virus protein VP39"/>
    <property type="match status" value="1"/>
</dbReference>
<evidence type="ECO:0000313" key="3">
    <source>
        <dbReference type="Proteomes" id="UP001058124"/>
    </source>
</evidence>
<dbReference type="CDD" id="cd02440">
    <property type="entry name" value="AdoMet_MTases"/>
    <property type="match status" value="1"/>
</dbReference>
<name>A0AAV5MXQ3_9GAMM</name>
<dbReference type="AlphaFoldDB" id="A0AAV5MXQ3"/>
<reference evidence="2" key="1">
    <citation type="submission" date="2022-06" db="EMBL/GenBank/DDBJ databases">
        <title>Draft genome sequences of Leminorella grimontii str. JCM5902.</title>
        <authorList>
            <person name="Wakabayashi Y."/>
            <person name="Kojima K."/>
        </authorList>
    </citation>
    <scope>NUCLEOTIDE SEQUENCE</scope>
    <source>
        <strain evidence="2">JCM 5902</strain>
    </source>
</reference>
<dbReference type="EMBL" id="BRLH01000001">
    <property type="protein sequence ID" value="GKX54621.1"/>
    <property type="molecule type" value="Genomic_DNA"/>
</dbReference>
<dbReference type="GO" id="GO:0032259">
    <property type="term" value="P:methylation"/>
    <property type="evidence" value="ECO:0007669"/>
    <property type="project" value="UniProtKB-KW"/>
</dbReference>
<evidence type="ECO:0000259" key="1">
    <source>
        <dbReference type="Pfam" id="PF13649"/>
    </source>
</evidence>
<sequence>MARVCANPEDEYLKAFLSRMDLSGAETLLDVGCGPGTICLPCAPRLRQVYGLDYSPGMLDAARRRANEAGIVNAAFIQREWDAAWDDVPVCDIVVASRSTLVADMASALRKLNEKARMRVYTTHAVQSHFIDERILSALERQSDGLPNYIYPLNILYQMGIHPRLDYIDAHYPQPQPESYEVFERAVGWSLGELSLTEKRRLKSYYRRCEEDDVAPLSSLRRWAFISWQTQGGK</sequence>
<protein>
    <submittedName>
        <fullName evidence="2">Methyltransferase</fullName>
    </submittedName>
</protein>
<comment type="caution">
    <text evidence="2">The sequence shown here is derived from an EMBL/GenBank/DDBJ whole genome shotgun (WGS) entry which is preliminary data.</text>
</comment>
<gene>
    <name evidence="2" type="ORF">SOASR030_07330</name>
</gene>
<keyword evidence="2" id="KW-0808">Transferase</keyword>
<keyword evidence="2" id="KW-0489">Methyltransferase</keyword>
<keyword evidence="3" id="KW-1185">Reference proteome</keyword>